<dbReference type="PROSITE" id="PS50287">
    <property type="entry name" value="SRCR_2"/>
    <property type="match status" value="1"/>
</dbReference>
<evidence type="ECO:0000313" key="4">
    <source>
        <dbReference type="EMBL" id="KAL0182362.1"/>
    </source>
</evidence>
<protein>
    <recommendedName>
        <fullName evidence="3">SRCR domain-containing protein</fullName>
    </recommendedName>
</protein>
<feature type="domain" description="SRCR" evidence="3">
    <location>
        <begin position="22"/>
        <end position="71"/>
    </location>
</feature>
<dbReference type="Gene3D" id="3.10.250.10">
    <property type="entry name" value="SRCR-like domain"/>
    <property type="match status" value="1"/>
</dbReference>
<proteinExistence type="predicted"/>
<evidence type="ECO:0000256" key="1">
    <source>
        <dbReference type="ARBA" id="ARBA00023157"/>
    </source>
</evidence>
<gene>
    <name evidence="4" type="ORF">M9458_021737</name>
</gene>
<evidence type="ECO:0000259" key="3">
    <source>
        <dbReference type="PROSITE" id="PS50287"/>
    </source>
</evidence>
<dbReference type="Pfam" id="PF00530">
    <property type="entry name" value="SRCR"/>
    <property type="match status" value="1"/>
</dbReference>
<dbReference type="Proteomes" id="UP001529510">
    <property type="component" value="Unassembled WGS sequence"/>
</dbReference>
<comment type="caution">
    <text evidence="4">The sequence shown here is derived from an EMBL/GenBank/DDBJ whole genome shotgun (WGS) entry which is preliminary data.</text>
</comment>
<evidence type="ECO:0000313" key="5">
    <source>
        <dbReference type="Proteomes" id="UP001529510"/>
    </source>
</evidence>
<accession>A0ABD0Q837</accession>
<keyword evidence="5" id="KW-1185">Reference proteome</keyword>
<evidence type="ECO:0000256" key="2">
    <source>
        <dbReference type="PROSITE-ProRule" id="PRU00196"/>
    </source>
</evidence>
<dbReference type="SMART" id="SM00202">
    <property type="entry name" value="SR"/>
    <property type="match status" value="1"/>
</dbReference>
<dbReference type="PANTHER" id="PTHR45817:SF1">
    <property type="entry name" value="LYSYL OXIDASE HOMOLOG 2"/>
    <property type="match status" value="1"/>
</dbReference>
<dbReference type="AlphaFoldDB" id="A0ABD0Q837"/>
<dbReference type="InterPro" id="IPR050912">
    <property type="entry name" value="LOX-like_protein"/>
</dbReference>
<dbReference type="InterPro" id="IPR036772">
    <property type="entry name" value="SRCR-like_dom_sf"/>
</dbReference>
<dbReference type="PANTHER" id="PTHR45817">
    <property type="entry name" value="LYSYL OXIDASE-LIKE-RELATED"/>
    <property type="match status" value="1"/>
</dbReference>
<keyword evidence="1" id="KW-1015">Disulfide bond</keyword>
<organism evidence="4 5">
    <name type="scientific">Cirrhinus mrigala</name>
    <name type="common">Mrigala</name>
    <dbReference type="NCBI Taxonomy" id="683832"/>
    <lineage>
        <taxon>Eukaryota</taxon>
        <taxon>Metazoa</taxon>
        <taxon>Chordata</taxon>
        <taxon>Craniata</taxon>
        <taxon>Vertebrata</taxon>
        <taxon>Euteleostomi</taxon>
        <taxon>Actinopterygii</taxon>
        <taxon>Neopterygii</taxon>
        <taxon>Teleostei</taxon>
        <taxon>Ostariophysi</taxon>
        <taxon>Cypriniformes</taxon>
        <taxon>Cyprinidae</taxon>
        <taxon>Labeoninae</taxon>
        <taxon>Labeonini</taxon>
        <taxon>Cirrhinus</taxon>
    </lineage>
</organism>
<name>A0ABD0Q837_CIRMR</name>
<comment type="caution">
    <text evidence="2">Lacks conserved residue(s) required for the propagation of feature annotation.</text>
</comment>
<dbReference type="InterPro" id="IPR001190">
    <property type="entry name" value="SRCR"/>
</dbReference>
<feature type="non-terminal residue" evidence="4">
    <location>
        <position position="1"/>
    </location>
</feature>
<sequence length="71" mass="7820">HGGLFSIVYLKSPGFGSGSIQLRLVGDKRKHYEGRLEVFYDNEWGTICDDDFSIEAAHVACRELGFLGAVA</sequence>
<dbReference type="EMBL" id="JAMKFB020000010">
    <property type="protein sequence ID" value="KAL0182362.1"/>
    <property type="molecule type" value="Genomic_DNA"/>
</dbReference>
<reference evidence="4 5" key="1">
    <citation type="submission" date="2024-05" db="EMBL/GenBank/DDBJ databases">
        <title>Genome sequencing and assembly of Indian major carp, Cirrhinus mrigala (Hamilton, 1822).</title>
        <authorList>
            <person name="Mohindra V."/>
            <person name="Chowdhury L.M."/>
            <person name="Lal K."/>
            <person name="Jena J.K."/>
        </authorList>
    </citation>
    <scope>NUCLEOTIDE SEQUENCE [LARGE SCALE GENOMIC DNA]</scope>
    <source>
        <strain evidence="4">CM1030</strain>
        <tissue evidence="4">Blood</tissue>
    </source>
</reference>
<dbReference type="SUPFAM" id="SSF56487">
    <property type="entry name" value="SRCR-like"/>
    <property type="match status" value="1"/>
</dbReference>
<feature type="non-terminal residue" evidence="4">
    <location>
        <position position="71"/>
    </location>
</feature>